<dbReference type="Pfam" id="PF00652">
    <property type="entry name" value="Ricin_B_lectin"/>
    <property type="match status" value="1"/>
</dbReference>
<reference evidence="3 4" key="1">
    <citation type="submission" date="2018-03" db="EMBL/GenBank/DDBJ databases">
        <title>Genomic Encyclopedia of Archaeal and Bacterial Type Strains, Phase II (KMG-II): from individual species to whole genera.</title>
        <authorList>
            <person name="Goeker M."/>
        </authorList>
    </citation>
    <scope>NUCLEOTIDE SEQUENCE [LARGE SCALE GENOMIC DNA]</scope>
    <source>
        <strain evidence="3 4">DSM 45348</strain>
    </source>
</reference>
<dbReference type="InterPro" id="IPR000772">
    <property type="entry name" value="Ricin_B_lectin"/>
</dbReference>
<gene>
    <name evidence="3" type="ORF">CLV70_14616</name>
</gene>
<evidence type="ECO:0000259" key="2">
    <source>
        <dbReference type="SMART" id="SM00458"/>
    </source>
</evidence>
<dbReference type="SMART" id="SM00458">
    <property type="entry name" value="RICIN"/>
    <property type="match status" value="1"/>
</dbReference>
<sequence>MDSRDRQPRWSRTSADIARNLGKVVSVKSIIRAVAVLAVTIALSVTTITTVSASSTPATPKAAADYARLINKGSEKCMNIPGGSTAPGVGVTQFTCGSWNDHYWYFDELDTGVYWIRNRGTGLCLSVASQSRGEQLAQRPCTQLEARAWRFNIASDGRFQMINYSTGMCIGVAGGSKLDNAAVIQWPCGSWADHWWGYVA</sequence>
<dbReference type="CDD" id="cd00161">
    <property type="entry name" value="beta-trefoil_Ricin-like"/>
    <property type="match status" value="1"/>
</dbReference>
<accession>A0A2T0RBY1</accession>
<keyword evidence="1" id="KW-0472">Membrane</keyword>
<dbReference type="AlphaFoldDB" id="A0A2T0RBY1"/>
<keyword evidence="3" id="KW-0430">Lectin</keyword>
<dbReference type="PROSITE" id="PS50231">
    <property type="entry name" value="RICIN_B_LECTIN"/>
    <property type="match status" value="1"/>
</dbReference>
<keyword evidence="1" id="KW-0812">Transmembrane</keyword>
<evidence type="ECO:0000313" key="3">
    <source>
        <dbReference type="EMBL" id="PRY18684.1"/>
    </source>
</evidence>
<name>A0A2T0RBY1_9ACTN</name>
<evidence type="ECO:0000313" key="4">
    <source>
        <dbReference type="Proteomes" id="UP000239209"/>
    </source>
</evidence>
<protein>
    <submittedName>
        <fullName evidence="3">Ricin-type beta-trefoil lectin protein</fullName>
    </submittedName>
</protein>
<keyword evidence="1" id="KW-1133">Transmembrane helix</keyword>
<keyword evidence="4" id="KW-1185">Reference proteome</keyword>
<comment type="caution">
    <text evidence="3">The sequence shown here is derived from an EMBL/GenBank/DDBJ whole genome shotgun (WGS) entry which is preliminary data.</text>
</comment>
<feature type="transmembrane region" description="Helical" evidence="1">
    <location>
        <begin position="29"/>
        <end position="51"/>
    </location>
</feature>
<organism evidence="3 4">
    <name type="scientific">Pseudosporangium ferrugineum</name>
    <dbReference type="NCBI Taxonomy" id="439699"/>
    <lineage>
        <taxon>Bacteria</taxon>
        <taxon>Bacillati</taxon>
        <taxon>Actinomycetota</taxon>
        <taxon>Actinomycetes</taxon>
        <taxon>Micromonosporales</taxon>
        <taxon>Micromonosporaceae</taxon>
        <taxon>Pseudosporangium</taxon>
    </lineage>
</organism>
<proteinExistence type="predicted"/>
<dbReference type="GO" id="GO:0030246">
    <property type="term" value="F:carbohydrate binding"/>
    <property type="evidence" value="ECO:0007669"/>
    <property type="project" value="UniProtKB-KW"/>
</dbReference>
<dbReference type="Gene3D" id="2.80.10.50">
    <property type="match status" value="1"/>
</dbReference>
<dbReference type="EMBL" id="PVZG01000046">
    <property type="protein sequence ID" value="PRY18684.1"/>
    <property type="molecule type" value="Genomic_DNA"/>
</dbReference>
<dbReference type="InterPro" id="IPR035992">
    <property type="entry name" value="Ricin_B-like_lectins"/>
</dbReference>
<dbReference type="Proteomes" id="UP000239209">
    <property type="component" value="Unassembled WGS sequence"/>
</dbReference>
<dbReference type="SUPFAM" id="SSF50370">
    <property type="entry name" value="Ricin B-like lectins"/>
    <property type="match status" value="1"/>
</dbReference>
<feature type="domain" description="Ricin B lectin" evidence="2">
    <location>
        <begin position="64"/>
        <end position="198"/>
    </location>
</feature>
<evidence type="ECO:0000256" key="1">
    <source>
        <dbReference type="SAM" id="Phobius"/>
    </source>
</evidence>